<evidence type="ECO:0000256" key="1">
    <source>
        <dbReference type="SAM" id="MobiDB-lite"/>
    </source>
</evidence>
<protein>
    <recommendedName>
        <fullName evidence="4">Reverse transcriptase domain-containing protein</fullName>
    </recommendedName>
</protein>
<dbReference type="Proteomes" id="UP000054047">
    <property type="component" value="Unassembled WGS sequence"/>
</dbReference>
<dbReference type="OrthoDB" id="5854359at2759"/>
<dbReference type="PANTHER" id="PTHR46238:SF8">
    <property type="entry name" value="ENDONUCLEASE_EXONUCLEASE_PHOSPHATASE DOMAIN-CONTAINING PROTEIN"/>
    <property type="match status" value="1"/>
</dbReference>
<keyword evidence="3" id="KW-1185">Reference proteome</keyword>
<dbReference type="PANTHER" id="PTHR46238">
    <property type="entry name" value="REVERSE TRANSCRIPTASE DOMAIN-CONTAINING PROTEIN"/>
    <property type="match status" value="1"/>
</dbReference>
<dbReference type="AlphaFoldDB" id="A0A0C2FK24"/>
<reference evidence="2 3" key="1">
    <citation type="submission" date="2013-12" db="EMBL/GenBank/DDBJ databases">
        <title>Draft genome of the parsitic nematode Ancylostoma duodenale.</title>
        <authorList>
            <person name="Mitreva M."/>
        </authorList>
    </citation>
    <scope>NUCLEOTIDE SEQUENCE [LARGE SCALE GENOMIC DNA]</scope>
    <source>
        <strain evidence="2 3">Zhejiang</strain>
    </source>
</reference>
<evidence type="ECO:0000313" key="2">
    <source>
        <dbReference type="EMBL" id="KIH47114.1"/>
    </source>
</evidence>
<name>A0A0C2FK24_9BILA</name>
<evidence type="ECO:0008006" key="4">
    <source>
        <dbReference type="Google" id="ProtNLM"/>
    </source>
</evidence>
<accession>A0A0C2FK24</accession>
<proteinExistence type="predicted"/>
<feature type="region of interest" description="Disordered" evidence="1">
    <location>
        <begin position="96"/>
        <end position="117"/>
    </location>
</feature>
<dbReference type="EMBL" id="KN768094">
    <property type="protein sequence ID" value="KIH47114.1"/>
    <property type="molecule type" value="Genomic_DNA"/>
</dbReference>
<evidence type="ECO:0000313" key="3">
    <source>
        <dbReference type="Proteomes" id="UP000054047"/>
    </source>
</evidence>
<organism evidence="2 3">
    <name type="scientific">Ancylostoma duodenale</name>
    <dbReference type="NCBI Taxonomy" id="51022"/>
    <lineage>
        <taxon>Eukaryota</taxon>
        <taxon>Metazoa</taxon>
        <taxon>Ecdysozoa</taxon>
        <taxon>Nematoda</taxon>
        <taxon>Chromadorea</taxon>
        <taxon>Rhabditida</taxon>
        <taxon>Rhabditina</taxon>
        <taxon>Rhabditomorpha</taxon>
        <taxon>Strongyloidea</taxon>
        <taxon>Ancylostomatidae</taxon>
        <taxon>Ancylostomatinae</taxon>
        <taxon>Ancylostoma</taxon>
    </lineage>
</organism>
<sequence>MDMRMLRWSMGVTLKDRISNEVVRSTFGVAPITDKIREARLRWFGHVQRREGGSVAKTALNLDVKGIRTRGRPKTRWLDCVKFDMDEVQLTARDANDRNKWKKKCSTADPATMWDKR</sequence>
<gene>
    <name evidence="2" type="ORF">ANCDUO_22830</name>
</gene>